<dbReference type="KEGG" id="mgo:AFA91_20460"/>
<feature type="domain" description="Thiolase C-terminal" evidence="2">
    <location>
        <begin position="241"/>
        <end position="363"/>
    </location>
</feature>
<accession>A0A0K0X8Z7</accession>
<dbReference type="OrthoDB" id="9785768at2"/>
<proteinExistence type="predicted"/>
<dbReference type="AlphaFoldDB" id="A0A0K0X8Z7"/>
<evidence type="ECO:0000313" key="4">
    <source>
        <dbReference type="Proteomes" id="UP000062255"/>
    </source>
</evidence>
<name>A0A0K0X8Z7_MYCGD</name>
<dbReference type="InterPro" id="IPR055140">
    <property type="entry name" value="Thiolase_C_2"/>
</dbReference>
<keyword evidence="3" id="KW-0808">Transferase</keyword>
<dbReference type="RefSeq" id="WP_049746314.1">
    <property type="nucleotide sequence ID" value="NZ_CP012150.1"/>
</dbReference>
<dbReference type="InterPro" id="IPR016039">
    <property type="entry name" value="Thiolase-like"/>
</dbReference>
<dbReference type="PANTHER" id="PTHR42870:SF1">
    <property type="entry name" value="NON-SPECIFIC LIPID-TRANSFER PROTEIN-LIKE 2"/>
    <property type="match status" value="1"/>
</dbReference>
<evidence type="ECO:0000259" key="2">
    <source>
        <dbReference type="Pfam" id="PF22691"/>
    </source>
</evidence>
<dbReference type="SUPFAM" id="SSF53901">
    <property type="entry name" value="Thiolase-like"/>
    <property type="match status" value="2"/>
</dbReference>
<dbReference type="Pfam" id="PF00108">
    <property type="entry name" value="Thiolase_N"/>
    <property type="match status" value="1"/>
</dbReference>
<dbReference type="Gene3D" id="3.40.47.10">
    <property type="match status" value="1"/>
</dbReference>
<dbReference type="InterPro" id="IPR002155">
    <property type="entry name" value="Thiolase"/>
</dbReference>
<sequence length="383" mass="39797">MREVFVVGAAVHPFGKHRDKPAEELGYHAVSELLATTGASPDLVDIGFGGSVYGGSLLAQRVLQRVGISGQPVFTVENACASGASAVHLAWQAVAAGSADCAIAFGAENLSAFGGGTLPLTTADIEIEQGMVMPAAYAMRAQRYLHDWGASVDDLTEVSMKNRRNGAGNPRAHFRRAITRDDVANSRPVADPLRLLHCCPNSDGAAAVLLCSEQVAEQLAVPYVRVAASVVTSGEFSTGYRDMTWPGITDRTARAAYAQSGLGPDDLDLVELHDAFSIAELLHAEALGIAERGKAHAAVSTGQFDRDGRVAVSPSGGLLSRGHPVGATGVAQICEAYWQLTGQAGATQVPDAQVALTHVTGGGIFGVDNGACSIHILSTLEES</sequence>
<reference evidence="3 4" key="1">
    <citation type="submission" date="2015-07" db="EMBL/GenBank/DDBJ databases">
        <title>Complete genome sequence of Mycobacterium goodii X7B, a facultative thermophilic biodesulfurizing bacterium.</title>
        <authorList>
            <person name="Yu B."/>
            <person name="Li F."/>
            <person name="Xu P."/>
        </authorList>
    </citation>
    <scope>NUCLEOTIDE SEQUENCE [LARGE SCALE GENOMIC DNA]</scope>
    <source>
        <strain evidence="3 4">X7B</strain>
    </source>
</reference>
<dbReference type="InterPro" id="IPR020616">
    <property type="entry name" value="Thiolase_N"/>
</dbReference>
<organism evidence="3 4">
    <name type="scientific">Mycolicibacterium goodii</name>
    <name type="common">Mycobacterium goodii</name>
    <dbReference type="NCBI Taxonomy" id="134601"/>
    <lineage>
        <taxon>Bacteria</taxon>
        <taxon>Bacillati</taxon>
        <taxon>Actinomycetota</taxon>
        <taxon>Actinomycetes</taxon>
        <taxon>Mycobacteriales</taxon>
        <taxon>Mycobacteriaceae</taxon>
        <taxon>Mycolicibacterium</taxon>
    </lineage>
</organism>
<keyword evidence="3" id="KW-0012">Acyltransferase</keyword>
<dbReference type="Proteomes" id="UP000062255">
    <property type="component" value="Chromosome"/>
</dbReference>
<feature type="domain" description="Thiolase N-terminal" evidence="1">
    <location>
        <begin position="4"/>
        <end position="214"/>
    </location>
</feature>
<dbReference type="GO" id="GO:0016747">
    <property type="term" value="F:acyltransferase activity, transferring groups other than amino-acyl groups"/>
    <property type="evidence" value="ECO:0007669"/>
    <property type="project" value="InterPro"/>
</dbReference>
<evidence type="ECO:0000259" key="1">
    <source>
        <dbReference type="Pfam" id="PF00108"/>
    </source>
</evidence>
<dbReference type="CDD" id="cd00829">
    <property type="entry name" value="SCP-x_thiolase"/>
    <property type="match status" value="1"/>
</dbReference>
<dbReference type="Pfam" id="PF22691">
    <property type="entry name" value="Thiolase_C_1"/>
    <property type="match status" value="1"/>
</dbReference>
<dbReference type="STRING" id="134601.AFA91_20460"/>
<protein>
    <submittedName>
        <fullName evidence="3">Propanoyl-CoA acyltransferase</fullName>
    </submittedName>
</protein>
<dbReference type="PANTHER" id="PTHR42870">
    <property type="entry name" value="ACETYL-COA C-ACETYLTRANSFERASE"/>
    <property type="match status" value="1"/>
</dbReference>
<dbReference type="PATRIC" id="fig|134601.6.peg.4230"/>
<dbReference type="PIRSF" id="PIRSF000429">
    <property type="entry name" value="Ac-CoA_Ac_transf"/>
    <property type="match status" value="1"/>
</dbReference>
<dbReference type="EMBL" id="CP012150">
    <property type="protein sequence ID" value="AKS33865.1"/>
    <property type="molecule type" value="Genomic_DNA"/>
</dbReference>
<evidence type="ECO:0000313" key="3">
    <source>
        <dbReference type="EMBL" id="AKS33865.1"/>
    </source>
</evidence>
<gene>
    <name evidence="3" type="ORF">AFA91_20460</name>
</gene>